<keyword evidence="2" id="KW-1185">Reference proteome</keyword>
<organism evidence="1 2">
    <name type="scientific">Streptococcus didelphis</name>
    <dbReference type="NCBI Taxonomy" id="102886"/>
    <lineage>
        <taxon>Bacteria</taxon>
        <taxon>Bacillati</taxon>
        <taxon>Bacillota</taxon>
        <taxon>Bacilli</taxon>
        <taxon>Lactobacillales</taxon>
        <taxon>Streptococcaceae</taxon>
        <taxon>Streptococcus</taxon>
    </lineage>
</organism>
<keyword evidence="1" id="KW-0489">Methyltransferase</keyword>
<dbReference type="EMBL" id="CP110509">
    <property type="protein sequence ID" value="WMB28553.1"/>
    <property type="molecule type" value="Genomic_DNA"/>
</dbReference>
<dbReference type="RefSeq" id="WP_018365537.1">
    <property type="nucleotide sequence ID" value="NZ_CP110509.1"/>
</dbReference>
<dbReference type="CDD" id="cd02440">
    <property type="entry name" value="AdoMet_MTases"/>
    <property type="match status" value="1"/>
</dbReference>
<reference evidence="2" key="1">
    <citation type="submission" date="2022-10" db="EMBL/GenBank/DDBJ databases">
        <title>Streptococcus didelphis as causative of fatal infections in opossums (Didelphis albiventris).</title>
        <authorList>
            <person name="Breyer G.M."/>
            <person name="Da Silva M.E.R.J."/>
            <person name="Siqueira F.M."/>
        </authorList>
    </citation>
    <scope>NUCLEOTIDE SEQUENCE [LARGE SCALE GENOMIC DNA]</scope>
    <source>
        <strain evidence="2">LBVP101/21</strain>
    </source>
</reference>
<protein>
    <submittedName>
        <fullName evidence="1">Class I SAM-dependent methyltransferase</fullName>
    </submittedName>
</protein>
<dbReference type="InterPro" id="IPR029063">
    <property type="entry name" value="SAM-dependent_MTases_sf"/>
</dbReference>
<keyword evidence="1" id="KW-0808">Transferase</keyword>
<proteinExistence type="predicted"/>
<accession>A0ABY9LIA1</accession>
<dbReference type="Gene3D" id="3.40.50.150">
    <property type="entry name" value="Vaccinia Virus protein VP39"/>
    <property type="match status" value="1"/>
</dbReference>
<gene>
    <name evidence="1" type="ORF">N1496_03100</name>
</gene>
<evidence type="ECO:0000313" key="1">
    <source>
        <dbReference type="EMBL" id="WMB28553.1"/>
    </source>
</evidence>
<dbReference type="Pfam" id="PF06962">
    <property type="entry name" value="rRNA_methylase"/>
    <property type="match status" value="1"/>
</dbReference>
<dbReference type="GO" id="GO:0008168">
    <property type="term" value="F:methyltransferase activity"/>
    <property type="evidence" value="ECO:0007669"/>
    <property type="project" value="UniProtKB-KW"/>
</dbReference>
<dbReference type="GO" id="GO:0032259">
    <property type="term" value="P:methylation"/>
    <property type="evidence" value="ECO:0007669"/>
    <property type="project" value="UniProtKB-KW"/>
</dbReference>
<dbReference type="SUPFAM" id="SSF53335">
    <property type="entry name" value="S-adenosyl-L-methionine-dependent methyltransferases"/>
    <property type="match status" value="1"/>
</dbReference>
<sequence length="180" mass="19910">MKKPIQMSHDFLAEIVTKESVFVDATLGNGNDSLFFAPLVKKVFAFDVQEAAIEASRAKLEAAGLDNVDLILDGHEHLDNYLDSLDAAIFNLGYLPSADKSIITQATTTLEALSKILVRLKSGGRVAIMVYYGHKGGQEEKDSLLDFVSQLNQKDYTVMIYQALNQINQPPFLLMIEKLS</sequence>
<dbReference type="PANTHER" id="PTHR35276:SF1">
    <property type="entry name" value="TRNA (MNM(5)S(2)U34)-METHYLTRANSFERASE, CHLOROPLASTIC"/>
    <property type="match status" value="1"/>
</dbReference>
<evidence type="ECO:0000313" key="2">
    <source>
        <dbReference type="Proteomes" id="UP001238096"/>
    </source>
</evidence>
<dbReference type="PANTHER" id="PTHR35276">
    <property type="entry name" value="S-ADENOSYL-L-METHIONINE-DEPENDENT METHYLTRANSFERASES SUPERFAMILY PROTEIN"/>
    <property type="match status" value="1"/>
</dbReference>
<dbReference type="Proteomes" id="UP001238096">
    <property type="component" value="Chromosome"/>
</dbReference>
<name>A0ABY9LIA1_9STRE</name>
<dbReference type="InterPro" id="IPR010719">
    <property type="entry name" value="MnmM_MeTrfase"/>
</dbReference>